<accession>A0A1M5T328</accession>
<dbReference type="EMBL" id="FQXB01000008">
    <property type="protein sequence ID" value="SHH45098.1"/>
    <property type="molecule type" value="Genomic_DNA"/>
</dbReference>
<protein>
    <submittedName>
        <fullName evidence="1">Uncharacterized protein</fullName>
    </submittedName>
</protein>
<organism evidence="1 2">
    <name type="scientific">Cognatiyoonia sediminum</name>
    <dbReference type="NCBI Taxonomy" id="1508389"/>
    <lineage>
        <taxon>Bacteria</taxon>
        <taxon>Pseudomonadati</taxon>
        <taxon>Pseudomonadota</taxon>
        <taxon>Alphaproteobacteria</taxon>
        <taxon>Rhodobacterales</taxon>
        <taxon>Paracoccaceae</taxon>
        <taxon>Cognatiyoonia</taxon>
    </lineage>
</organism>
<proteinExistence type="predicted"/>
<dbReference type="STRING" id="1508389.SAMN05444003_3211"/>
<evidence type="ECO:0000313" key="1">
    <source>
        <dbReference type="EMBL" id="SHH45098.1"/>
    </source>
</evidence>
<dbReference type="Proteomes" id="UP000184074">
    <property type="component" value="Unassembled WGS sequence"/>
</dbReference>
<dbReference type="AlphaFoldDB" id="A0A1M5T328"/>
<name>A0A1M5T328_9RHOB</name>
<reference evidence="1 2" key="1">
    <citation type="submission" date="2016-11" db="EMBL/GenBank/DDBJ databases">
        <authorList>
            <person name="Jaros S."/>
            <person name="Januszkiewicz K."/>
            <person name="Wedrychowicz H."/>
        </authorList>
    </citation>
    <scope>NUCLEOTIDE SEQUENCE [LARGE SCALE GENOMIC DNA]</scope>
    <source>
        <strain evidence="1 2">DSM 28715</strain>
    </source>
</reference>
<evidence type="ECO:0000313" key="2">
    <source>
        <dbReference type="Proteomes" id="UP000184074"/>
    </source>
</evidence>
<gene>
    <name evidence="1" type="ORF">SAMN05444003_3211</name>
</gene>
<keyword evidence="2" id="KW-1185">Reference proteome</keyword>
<sequence>MLTAHGAGDHMQLVHLYTQAADMREAAGEVDAACFFLTHAYVFALEQGAEEAVALNKRLADYGRAELIS</sequence>